<protein>
    <submittedName>
        <fullName evidence="8">Acetyl-CoA synthetase-like protein</fullName>
    </submittedName>
</protein>
<dbReference type="STRING" id="1450537.A0A395HHH0"/>
<evidence type="ECO:0000259" key="6">
    <source>
        <dbReference type="Pfam" id="PF00501"/>
    </source>
</evidence>
<dbReference type="VEuPathDB" id="FungiDB:BO97DRAFT_429400"/>
<keyword evidence="3" id="KW-0436">Ligase</keyword>
<dbReference type="GO" id="GO:0016405">
    <property type="term" value="F:CoA-ligase activity"/>
    <property type="evidence" value="ECO:0007669"/>
    <property type="project" value="TreeGrafter"/>
</dbReference>
<dbReference type="GeneID" id="37201650"/>
<dbReference type="GO" id="GO:0019748">
    <property type="term" value="P:secondary metabolic process"/>
    <property type="evidence" value="ECO:0007669"/>
    <property type="project" value="TreeGrafter"/>
</dbReference>
<dbReference type="Proteomes" id="UP000248961">
    <property type="component" value="Unassembled WGS sequence"/>
</dbReference>
<dbReference type="AlphaFoldDB" id="A0A395HHH0"/>
<evidence type="ECO:0000313" key="8">
    <source>
        <dbReference type="EMBL" id="RAL07362.1"/>
    </source>
</evidence>
<dbReference type="InterPro" id="IPR045851">
    <property type="entry name" value="AMP-bd_C_sf"/>
</dbReference>
<dbReference type="Pfam" id="PF13193">
    <property type="entry name" value="AMP-binding_C"/>
    <property type="match status" value="1"/>
</dbReference>
<keyword evidence="4" id="KW-0547">Nucleotide-binding</keyword>
<dbReference type="SUPFAM" id="SSF56801">
    <property type="entry name" value="Acetyl-CoA synthetase-like"/>
    <property type="match status" value="1"/>
</dbReference>
<dbReference type="InterPro" id="IPR042099">
    <property type="entry name" value="ANL_N_sf"/>
</dbReference>
<dbReference type="InterPro" id="IPR000873">
    <property type="entry name" value="AMP-dep_synth/lig_dom"/>
</dbReference>
<evidence type="ECO:0000259" key="7">
    <source>
        <dbReference type="Pfam" id="PF13193"/>
    </source>
</evidence>
<feature type="domain" description="AMP-dependent synthetase/ligase" evidence="6">
    <location>
        <begin position="23"/>
        <end position="418"/>
    </location>
</feature>
<dbReference type="GO" id="GO:0005524">
    <property type="term" value="F:ATP binding"/>
    <property type="evidence" value="ECO:0007669"/>
    <property type="project" value="UniProtKB-KW"/>
</dbReference>
<dbReference type="FunFam" id="3.30.300.30:FF:000007">
    <property type="entry name" value="4-coumarate--CoA ligase 2"/>
    <property type="match status" value="1"/>
</dbReference>
<sequence>MGSANYHDAVSFALDPQEDYEADLPLFIDTQDSAQSLNREQFTLLVRTLITGFQAQGLAQGDCVLLHTGNHILYTALFLAVIGAGGVYMGSNPHSSADELTHLIQLTHPRLIITEPSALTTVQDVASQASIPENHILLCDDPALTTAVIYTQTHTLLPTTPSSKPQNLTTLLTHPPTQNLPALTQEAASTKPAALYSTSGTTGLPKAAILTHANILAQHASLTAHQPPESNDNKRVKRLIPLPIFHLFSALFTHLFPLRYGHPVYIMREVFTVPLFLELVHRHQIQEVYLVPAMVHLLLQAAGRDEVGVREKLASVTYVGVAGAPIDAASMRSLRGVLNPQNASCGQIWGMTECGVVFWRGRDEGGIGGVIPGWEVELRDLGLGDEDEKIQGKRKIVTEAGHPGRLFVRGQGVFAGYLGRGREGVDTHGWFDTGDVAYFNAAREYFVVGRTKELIKVRGYQVSPAEIEAVLLKHPLIRDVAVTGIALDHTTEAPRAYVVRADGARFGSDEVYSFAQQRLASYKAIDGGVFFVEKIPRTVSGKIQRGKLASMNQKREALAGLLSKVMAGKPRS</sequence>
<organism evidence="8 9">
    <name type="scientific">Aspergillus homomorphus (strain CBS 101889)</name>
    <dbReference type="NCBI Taxonomy" id="1450537"/>
    <lineage>
        <taxon>Eukaryota</taxon>
        <taxon>Fungi</taxon>
        <taxon>Dikarya</taxon>
        <taxon>Ascomycota</taxon>
        <taxon>Pezizomycotina</taxon>
        <taxon>Eurotiomycetes</taxon>
        <taxon>Eurotiomycetidae</taxon>
        <taxon>Eurotiales</taxon>
        <taxon>Aspergillaceae</taxon>
        <taxon>Aspergillus</taxon>
        <taxon>Aspergillus subgen. Circumdati</taxon>
    </lineage>
</organism>
<evidence type="ECO:0000256" key="4">
    <source>
        <dbReference type="ARBA" id="ARBA00022741"/>
    </source>
</evidence>
<accession>A0A395HHH0</accession>
<comment type="pathway">
    <text evidence="1">Secondary metabolite biosynthesis.</text>
</comment>
<dbReference type="Pfam" id="PF00501">
    <property type="entry name" value="AMP-binding"/>
    <property type="match status" value="1"/>
</dbReference>
<evidence type="ECO:0000256" key="2">
    <source>
        <dbReference type="ARBA" id="ARBA00006432"/>
    </source>
</evidence>
<keyword evidence="5" id="KW-0067">ATP-binding</keyword>
<dbReference type="RefSeq" id="XP_025546516.1">
    <property type="nucleotide sequence ID" value="XM_025697361.1"/>
</dbReference>
<name>A0A395HHH0_ASPHC</name>
<keyword evidence="9" id="KW-1185">Reference proteome</keyword>
<feature type="domain" description="AMP-binding enzyme C-terminal" evidence="7">
    <location>
        <begin position="466"/>
        <end position="542"/>
    </location>
</feature>
<dbReference type="PANTHER" id="PTHR24096:SF317">
    <property type="entry name" value="ADENYLATE-FORMING ENZYME AFEA"/>
    <property type="match status" value="1"/>
</dbReference>
<dbReference type="EMBL" id="KZ824334">
    <property type="protein sequence ID" value="RAL07362.1"/>
    <property type="molecule type" value="Genomic_DNA"/>
</dbReference>
<evidence type="ECO:0000313" key="9">
    <source>
        <dbReference type="Proteomes" id="UP000248961"/>
    </source>
</evidence>
<dbReference type="InterPro" id="IPR025110">
    <property type="entry name" value="AMP-bd_C"/>
</dbReference>
<dbReference type="Gene3D" id="3.40.50.12780">
    <property type="entry name" value="N-terminal domain of ligase-like"/>
    <property type="match status" value="1"/>
</dbReference>
<evidence type="ECO:0000256" key="5">
    <source>
        <dbReference type="ARBA" id="ARBA00022840"/>
    </source>
</evidence>
<gene>
    <name evidence="8" type="ORF">BO97DRAFT_429400</name>
</gene>
<evidence type="ECO:0000256" key="3">
    <source>
        <dbReference type="ARBA" id="ARBA00022598"/>
    </source>
</evidence>
<proteinExistence type="inferred from homology"/>
<evidence type="ECO:0000256" key="1">
    <source>
        <dbReference type="ARBA" id="ARBA00005179"/>
    </source>
</evidence>
<dbReference type="OrthoDB" id="6509636at2759"/>
<comment type="similarity">
    <text evidence="2">Belongs to the ATP-dependent AMP-binding enzyme family.</text>
</comment>
<dbReference type="Gene3D" id="3.30.300.30">
    <property type="match status" value="1"/>
</dbReference>
<reference evidence="8 9" key="1">
    <citation type="submission" date="2018-02" db="EMBL/GenBank/DDBJ databases">
        <title>The genomes of Aspergillus section Nigri reveals drivers in fungal speciation.</title>
        <authorList>
            <consortium name="DOE Joint Genome Institute"/>
            <person name="Vesth T.C."/>
            <person name="Nybo J."/>
            <person name="Theobald S."/>
            <person name="Brandl J."/>
            <person name="Frisvad J.C."/>
            <person name="Nielsen K.F."/>
            <person name="Lyhne E.K."/>
            <person name="Kogle M.E."/>
            <person name="Kuo A."/>
            <person name="Riley R."/>
            <person name="Clum A."/>
            <person name="Nolan M."/>
            <person name="Lipzen A."/>
            <person name="Salamov A."/>
            <person name="Henrissat B."/>
            <person name="Wiebenga A."/>
            <person name="De vries R.P."/>
            <person name="Grigoriev I.V."/>
            <person name="Mortensen U.H."/>
            <person name="Andersen M.R."/>
            <person name="Baker S.E."/>
        </authorList>
    </citation>
    <scope>NUCLEOTIDE SEQUENCE [LARGE SCALE GENOMIC DNA]</scope>
    <source>
        <strain evidence="8 9">CBS 101889</strain>
    </source>
</reference>
<dbReference type="PANTHER" id="PTHR24096">
    <property type="entry name" value="LONG-CHAIN-FATTY-ACID--COA LIGASE"/>
    <property type="match status" value="1"/>
</dbReference>